<dbReference type="EMBL" id="CP019236">
    <property type="protein sequence ID" value="APW39288.1"/>
    <property type="molecule type" value="Genomic_DNA"/>
</dbReference>
<feature type="region of interest" description="Disordered" evidence="1">
    <location>
        <begin position="1"/>
        <end position="22"/>
    </location>
</feature>
<dbReference type="Proteomes" id="UP000186609">
    <property type="component" value="Chromosome"/>
</dbReference>
<evidence type="ECO:0000256" key="1">
    <source>
        <dbReference type="SAM" id="MobiDB-lite"/>
    </source>
</evidence>
<dbReference type="KEGG" id="rhy:RD110_20430"/>
<protein>
    <submittedName>
        <fullName evidence="2">Uncharacterized protein</fullName>
    </submittedName>
</protein>
<proteinExistence type="predicted"/>
<feature type="region of interest" description="Disordered" evidence="1">
    <location>
        <begin position="67"/>
        <end position="90"/>
    </location>
</feature>
<keyword evidence="3" id="KW-1185">Reference proteome</keyword>
<sequence>MPQAAAPAAAAALMQQPIHHPLPGRVARQQQQNNGFPEFQPKAQMGAPVVDDRNYTLSAYLERAGKAGDLPGARVHDLGEVRSRRQQQQS</sequence>
<accession>A0A1P8JZU4</accession>
<gene>
    <name evidence="2" type="ORF">RD110_20430</name>
</gene>
<evidence type="ECO:0000313" key="3">
    <source>
        <dbReference type="Proteomes" id="UP000186609"/>
    </source>
</evidence>
<evidence type="ECO:0000313" key="2">
    <source>
        <dbReference type="EMBL" id="APW39288.1"/>
    </source>
</evidence>
<name>A0A1P8JZU4_9BURK</name>
<reference evidence="2 3" key="1">
    <citation type="submission" date="2017-01" db="EMBL/GenBank/DDBJ databases">
        <authorList>
            <person name="Mah S.A."/>
            <person name="Swanson W.J."/>
            <person name="Moy G.W."/>
            <person name="Vacquier V.D."/>
        </authorList>
    </citation>
    <scope>NUCLEOTIDE SEQUENCE [LARGE SCALE GENOMIC DNA]</scope>
    <source>
        <strain evidence="2 3">DCY110</strain>
    </source>
</reference>
<organism evidence="2 3">
    <name type="scientific">Rhodoferax koreensis</name>
    <dbReference type="NCBI Taxonomy" id="1842727"/>
    <lineage>
        <taxon>Bacteria</taxon>
        <taxon>Pseudomonadati</taxon>
        <taxon>Pseudomonadota</taxon>
        <taxon>Betaproteobacteria</taxon>
        <taxon>Burkholderiales</taxon>
        <taxon>Comamonadaceae</taxon>
        <taxon>Rhodoferax</taxon>
    </lineage>
</organism>
<dbReference type="STRING" id="1842727.RD110_20430"/>
<feature type="compositionally biased region" description="Basic and acidic residues" evidence="1">
    <location>
        <begin position="74"/>
        <end position="83"/>
    </location>
</feature>
<dbReference type="AlphaFoldDB" id="A0A1P8JZU4"/>
<feature type="compositionally biased region" description="Low complexity" evidence="1">
    <location>
        <begin position="1"/>
        <end position="12"/>
    </location>
</feature>